<evidence type="ECO:0000313" key="1">
    <source>
        <dbReference type="EMBL" id="MCP8967715.1"/>
    </source>
</evidence>
<accession>A0AA41X6H9</accession>
<proteinExistence type="predicted"/>
<name>A0AA41X6H9_9BACI</name>
<evidence type="ECO:0000313" key="2">
    <source>
        <dbReference type="Proteomes" id="UP001156102"/>
    </source>
</evidence>
<protein>
    <submittedName>
        <fullName evidence="1">DUF4359 domain-containing protein</fullName>
    </submittedName>
</protein>
<reference evidence="1" key="1">
    <citation type="submission" date="2022-07" db="EMBL/GenBank/DDBJ databases">
        <authorList>
            <person name="Li W.-J."/>
            <person name="Deng Q.-Q."/>
        </authorList>
    </citation>
    <scope>NUCLEOTIDE SEQUENCE</scope>
    <source>
        <strain evidence="1">SYSU M60031</strain>
    </source>
</reference>
<gene>
    <name evidence="1" type="ORF">NK662_04075</name>
</gene>
<dbReference type="EMBL" id="JANCLT010000002">
    <property type="protein sequence ID" value="MCP8967715.1"/>
    <property type="molecule type" value="Genomic_DNA"/>
</dbReference>
<dbReference type="Proteomes" id="UP001156102">
    <property type="component" value="Unassembled WGS sequence"/>
</dbReference>
<organism evidence="1 2">
    <name type="scientific">Ectobacillus ponti</name>
    <dbReference type="NCBI Taxonomy" id="2961894"/>
    <lineage>
        <taxon>Bacteria</taxon>
        <taxon>Bacillati</taxon>
        <taxon>Bacillota</taxon>
        <taxon>Bacilli</taxon>
        <taxon>Bacillales</taxon>
        <taxon>Bacillaceae</taxon>
        <taxon>Ectobacillus</taxon>
    </lineage>
</organism>
<dbReference type="AlphaFoldDB" id="A0AA41X6H9"/>
<dbReference type="Pfam" id="PF14271">
    <property type="entry name" value="DUF4359"/>
    <property type="match status" value="1"/>
</dbReference>
<keyword evidence="2" id="KW-1185">Reference proteome</keyword>
<dbReference type="RefSeq" id="WP_254757633.1">
    <property type="nucleotide sequence ID" value="NZ_JANCLT010000002.1"/>
</dbReference>
<dbReference type="InterPro" id="IPR025578">
    <property type="entry name" value="DUF4359"/>
</dbReference>
<comment type="caution">
    <text evidence="1">The sequence shown here is derived from an EMBL/GenBank/DDBJ whole genome shotgun (WGS) entry which is preliminary data.</text>
</comment>
<sequence>MKWKYVWLALLIGILVYLAKTNPDKAEYNAWASKQFVQRTEVHEAMARTEAESPDSLWGELASLGKKLTEKYVQPQVGLIIDEHTSKKDYIFFSLYNTSMQLGSDKYEYITLGAAEHFWLLQAPEDTKKESRQ</sequence>